<dbReference type="RefSeq" id="WP_169452486.1">
    <property type="nucleotide sequence ID" value="NZ_CP051774.1"/>
</dbReference>
<accession>A0A858RC49</accession>
<evidence type="ECO:0000313" key="1">
    <source>
        <dbReference type="EMBL" id="QJE94265.1"/>
    </source>
</evidence>
<name>A0A858RC49_9BACT</name>
<dbReference type="AlphaFoldDB" id="A0A858RC49"/>
<dbReference type="EMBL" id="CP051774">
    <property type="protein sequence ID" value="QJE94265.1"/>
    <property type="molecule type" value="Genomic_DNA"/>
</dbReference>
<organism evidence="1 2">
    <name type="scientific">Luteolibacter luteus</name>
    <dbReference type="NCBI Taxonomy" id="2728835"/>
    <lineage>
        <taxon>Bacteria</taxon>
        <taxon>Pseudomonadati</taxon>
        <taxon>Verrucomicrobiota</taxon>
        <taxon>Verrucomicrobiia</taxon>
        <taxon>Verrucomicrobiales</taxon>
        <taxon>Verrucomicrobiaceae</taxon>
        <taxon>Luteolibacter</taxon>
    </lineage>
</organism>
<dbReference type="KEGG" id="luo:HHL09_00180"/>
<gene>
    <name evidence="1" type="ORF">HHL09_00180</name>
</gene>
<proteinExistence type="predicted"/>
<reference evidence="1 2" key="1">
    <citation type="submission" date="2020-04" db="EMBL/GenBank/DDBJ databases">
        <title>Luteolibacter sp. G-1-1-1 isolated from soil.</title>
        <authorList>
            <person name="Dahal R.H."/>
        </authorList>
    </citation>
    <scope>NUCLEOTIDE SEQUENCE [LARGE SCALE GENOMIC DNA]</scope>
    <source>
        <strain evidence="1 2">G-1-1-1</strain>
    </source>
</reference>
<evidence type="ECO:0000313" key="2">
    <source>
        <dbReference type="Proteomes" id="UP000501812"/>
    </source>
</evidence>
<sequence length="46" mass="4980">MVRTVTIGLYPGYAANIFDNLKFSGAVSSIQILQPEAIAAFHANRI</sequence>
<protein>
    <submittedName>
        <fullName evidence="1">Uncharacterized protein</fullName>
    </submittedName>
</protein>
<keyword evidence="2" id="KW-1185">Reference proteome</keyword>
<dbReference type="Proteomes" id="UP000501812">
    <property type="component" value="Chromosome"/>
</dbReference>